<proteinExistence type="predicted"/>
<name>A0ABR3UG52_9PLEO</name>
<comment type="caution">
    <text evidence="1">The sequence shown here is derived from an EMBL/GenBank/DDBJ whole genome shotgun (WGS) entry which is preliminary data.</text>
</comment>
<accession>A0ABR3UG52</accession>
<gene>
    <name evidence="1" type="ORF">ACET3X_006372</name>
</gene>
<dbReference type="GeneID" id="96086694"/>
<sequence>MDSLPQEIINRMVMFLDRYPELEGVPNISQQRLAGNFKSSVLPPFATISTQWKEAVEFITFHRLEIRSDNLGELRTIVTGNRCKYLRNLNYRILLPEYPEEQGNRAESSEEQQANNTVFTHSIAELFSTLRQWEDAGVLSELRFNLASPKSPSDCFVFESRHTNSYLTLSEVDIIPTVSRISYLQMQGNYNRKMSPSVAPQLMSILPGLKHIYSEFHEEGAQSAVIERRSTFARLLKQTKLPASSIAMFNFHQEAPFDHREATVSVLPQGALFDPFSASLRVFSQNLTTFILDAYVDSTLFWPSIHESCAMLSWPALKKLKISFNTVAPSGTWYFVGTPRNEEDTQYMRHVNQDTLGPFLIAFAKATQQIPVLESFTLECEIGYNFGFFDISYYVPGVKADWSLDWGDEDSTTVRRLYYTVGDVWRPDAFVEETLRNVGRDRHGPALIERFLGPRDWSSRSAWSWFHA</sequence>
<dbReference type="RefSeq" id="XP_069305140.1">
    <property type="nucleotide sequence ID" value="XM_069452823.1"/>
</dbReference>
<keyword evidence="2" id="KW-1185">Reference proteome</keyword>
<evidence type="ECO:0000313" key="1">
    <source>
        <dbReference type="EMBL" id="KAL1794556.1"/>
    </source>
</evidence>
<evidence type="ECO:0000313" key="2">
    <source>
        <dbReference type="Proteomes" id="UP001578633"/>
    </source>
</evidence>
<dbReference type="EMBL" id="JBHGVX010000006">
    <property type="protein sequence ID" value="KAL1794556.1"/>
    <property type="molecule type" value="Genomic_DNA"/>
</dbReference>
<dbReference type="Proteomes" id="UP001578633">
    <property type="component" value="Chromosome 6"/>
</dbReference>
<reference evidence="1 2" key="1">
    <citation type="submission" date="2024-09" db="EMBL/GenBank/DDBJ databases">
        <title>T2T genomes of carrot and Alternaria dauci and their utility for understanding host-pathogen interaction during carrot leaf blight disease.</title>
        <authorList>
            <person name="Liu W."/>
            <person name="Xu S."/>
            <person name="Ou C."/>
            <person name="Liu X."/>
            <person name="Zhuang F."/>
            <person name="Deng X.W."/>
        </authorList>
    </citation>
    <scope>NUCLEOTIDE SEQUENCE [LARGE SCALE GENOMIC DNA]</scope>
    <source>
        <strain evidence="1 2">A2016</strain>
    </source>
</reference>
<protein>
    <submittedName>
        <fullName evidence="1">Uncharacterized protein</fullName>
    </submittedName>
</protein>
<organism evidence="1 2">
    <name type="scientific">Alternaria dauci</name>
    <dbReference type="NCBI Taxonomy" id="48095"/>
    <lineage>
        <taxon>Eukaryota</taxon>
        <taxon>Fungi</taxon>
        <taxon>Dikarya</taxon>
        <taxon>Ascomycota</taxon>
        <taxon>Pezizomycotina</taxon>
        <taxon>Dothideomycetes</taxon>
        <taxon>Pleosporomycetidae</taxon>
        <taxon>Pleosporales</taxon>
        <taxon>Pleosporineae</taxon>
        <taxon>Pleosporaceae</taxon>
        <taxon>Alternaria</taxon>
        <taxon>Alternaria sect. Porri</taxon>
    </lineage>
</organism>